<feature type="active site" description="Proton acceptor" evidence="3">
    <location>
        <position position="315"/>
    </location>
</feature>
<evidence type="ECO:0000313" key="7">
    <source>
        <dbReference type="EMBL" id="CAJ0584508.1"/>
    </source>
</evidence>
<dbReference type="AlphaFoldDB" id="A0AA36G908"/>
<gene>
    <name evidence="7" type="ORF">MSPICULIGERA_LOCUS22559</name>
</gene>
<dbReference type="PANTHER" id="PTHR11782">
    <property type="entry name" value="ADENOSINE/GUANOSINE DIPHOSPHATASE"/>
    <property type="match status" value="1"/>
</dbReference>
<evidence type="ECO:0000256" key="4">
    <source>
        <dbReference type="PIRSR" id="PIRSR600407-2"/>
    </source>
</evidence>
<comment type="caution">
    <text evidence="7">The sequence shown here is derived from an EMBL/GenBank/DDBJ whole genome shotgun (WGS) entry which is preliminary data.</text>
</comment>
<keyword evidence="6" id="KW-0472">Membrane</keyword>
<dbReference type="GO" id="GO:0017111">
    <property type="term" value="F:ribonucleoside triphosphate phosphatase activity"/>
    <property type="evidence" value="ECO:0007669"/>
    <property type="project" value="TreeGrafter"/>
</dbReference>
<feature type="non-terminal residue" evidence="7">
    <location>
        <position position="647"/>
    </location>
</feature>
<keyword evidence="6" id="KW-0812">Transmembrane</keyword>
<dbReference type="Proteomes" id="UP001177023">
    <property type="component" value="Unassembled WGS sequence"/>
</dbReference>
<keyword evidence="8" id="KW-1185">Reference proteome</keyword>
<dbReference type="GO" id="GO:0045134">
    <property type="term" value="F:UDP phosphatase activity"/>
    <property type="evidence" value="ECO:0007669"/>
    <property type="project" value="TreeGrafter"/>
</dbReference>
<organism evidence="7 8">
    <name type="scientific">Mesorhabditis spiculigera</name>
    <dbReference type="NCBI Taxonomy" id="96644"/>
    <lineage>
        <taxon>Eukaryota</taxon>
        <taxon>Metazoa</taxon>
        <taxon>Ecdysozoa</taxon>
        <taxon>Nematoda</taxon>
        <taxon>Chromadorea</taxon>
        <taxon>Rhabditida</taxon>
        <taxon>Rhabditina</taxon>
        <taxon>Rhabditomorpha</taxon>
        <taxon>Rhabditoidea</taxon>
        <taxon>Rhabditidae</taxon>
        <taxon>Mesorhabditinae</taxon>
        <taxon>Mesorhabditis</taxon>
    </lineage>
</organism>
<reference evidence="7" key="1">
    <citation type="submission" date="2023-06" db="EMBL/GenBank/DDBJ databases">
        <authorList>
            <person name="Delattre M."/>
        </authorList>
    </citation>
    <scope>NUCLEOTIDE SEQUENCE</scope>
    <source>
        <strain evidence="7">AF72</strain>
    </source>
</reference>
<evidence type="ECO:0000256" key="2">
    <source>
        <dbReference type="ARBA" id="ARBA00022801"/>
    </source>
</evidence>
<proteinExistence type="inferred from homology"/>
<comment type="similarity">
    <text evidence="1 5">Belongs to the GDA1/CD39 NTPase family.</text>
</comment>
<evidence type="ECO:0000256" key="3">
    <source>
        <dbReference type="PIRSR" id="PIRSR600407-1"/>
    </source>
</evidence>
<dbReference type="EMBL" id="CATQJA010002697">
    <property type="protein sequence ID" value="CAJ0584508.1"/>
    <property type="molecule type" value="Genomic_DNA"/>
</dbReference>
<dbReference type="GO" id="GO:0004382">
    <property type="term" value="F:GDP phosphatase activity"/>
    <property type="evidence" value="ECO:0007669"/>
    <property type="project" value="TreeGrafter"/>
</dbReference>
<keyword evidence="6" id="KW-1133">Transmembrane helix</keyword>
<evidence type="ECO:0000256" key="6">
    <source>
        <dbReference type="SAM" id="Phobius"/>
    </source>
</evidence>
<dbReference type="GO" id="GO:0016020">
    <property type="term" value="C:membrane"/>
    <property type="evidence" value="ECO:0007669"/>
    <property type="project" value="TreeGrafter"/>
</dbReference>
<dbReference type="PANTHER" id="PTHR11782:SF121">
    <property type="entry name" value="NUCLEOSIDE-DIPHOSPHATASE MIG-23"/>
    <property type="match status" value="1"/>
</dbReference>
<dbReference type="Pfam" id="PF01150">
    <property type="entry name" value="GDA1_CD39"/>
    <property type="match status" value="1"/>
</dbReference>
<dbReference type="Gene3D" id="3.30.420.150">
    <property type="entry name" value="Exopolyphosphatase. Domain 2"/>
    <property type="match status" value="1"/>
</dbReference>
<evidence type="ECO:0000256" key="5">
    <source>
        <dbReference type="RuleBase" id="RU003833"/>
    </source>
</evidence>
<dbReference type="GO" id="GO:0005794">
    <property type="term" value="C:Golgi apparatus"/>
    <property type="evidence" value="ECO:0007669"/>
    <property type="project" value="TreeGrafter"/>
</dbReference>
<dbReference type="PROSITE" id="PS01238">
    <property type="entry name" value="GDA1_CD39_NTPASE"/>
    <property type="match status" value="1"/>
</dbReference>
<dbReference type="InterPro" id="IPR000407">
    <property type="entry name" value="GDA1_CD39_NTPase"/>
</dbReference>
<dbReference type="GO" id="GO:0046036">
    <property type="term" value="P:CTP metabolic process"/>
    <property type="evidence" value="ECO:0007669"/>
    <property type="project" value="TreeGrafter"/>
</dbReference>
<keyword evidence="4" id="KW-0547">Nucleotide-binding</keyword>
<keyword evidence="4" id="KW-0067">ATP-binding</keyword>
<evidence type="ECO:0000313" key="8">
    <source>
        <dbReference type="Proteomes" id="UP001177023"/>
    </source>
</evidence>
<feature type="transmembrane region" description="Helical" evidence="6">
    <location>
        <begin position="144"/>
        <end position="164"/>
    </location>
</feature>
<dbReference type="GO" id="GO:0006256">
    <property type="term" value="P:UDP catabolic process"/>
    <property type="evidence" value="ECO:0007669"/>
    <property type="project" value="TreeGrafter"/>
</dbReference>
<keyword evidence="2 5" id="KW-0378">Hydrolase</keyword>
<sequence length="647" mass="73244">MADSEDDTVLLPSFLVEAPEEHLLAYQEAFSEDDIETLSTAYNKWTEEIREEKGILEKRLNELMKGLGPEALEAAKKIGKSLTNEDASTGHSVFEIRRCVALAERRHQEARPQLEQFLADVKSLGNEASKQNAMWEMSTMVRMSLRLAIILLAVSFSIPLYLLLRHSDHGPLFPARGDAADLSYGLILDAGSTGTRMFLYTWTSSSDTRLIDINPALDHHELPVVKKVYPGLSTFADHPHDAAEYIKPLMDYAVEFIPEEKRPYTPVFIFATAGMRLVPDLQQKAILEDLHTKLPQMTVMQIMKEHIRVIEGKWEGIYSWIAANYILGRFNPPMDKPDFPKGGEPTINRKDTVGMIDMGGASAQIAFELPQSTNFLTENVENVNLGCRDESPLFKYKLFVTTFLGYGVNEGLRKYEQDLYKEMSEVNGSYVRDECLPTNLVEMAKGMDGNQFTRRGTGDWESCVEKLSSLIDPGSAPNCLPSCYFGNVAAPDIKLSDMQFFGFSEFWFSVEEVLKLGGTYNYTMVREKSRQFCNQKWSSIKSQATRLLYPKADEQRLRTQCFKSAWITAVLHAGFDFERDQNKFQSVLQVDGQEVQWALGAMIYHMRYFPLRDTQAKIAGKAAPSSHSAWWIPPAEMLFICACNIDD</sequence>
<protein>
    <submittedName>
        <fullName evidence="7">Uncharacterized protein</fullName>
    </submittedName>
</protein>
<feature type="binding site" evidence="4">
    <location>
        <begin position="360"/>
        <end position="364"/>
    </location>
    <ligand>
        <name>ATP</name>
        <dbReference type="ChEBI" id="CHEBI:30616"/>
    </ligand>
</feature>
<name>A0AA36G908_9BILA</name>
<evidence type="ECO:0000256" key="1">
    <source>
        <dbReference type="ARBA" id="ARBA00009283"/>
    </source>
</evidence>
<dbReference type="Gene3D" id="3.30.420.40">
    <property type="match status" value="1"/>
</dbReference>
<accession>A0AA36G908</accession>
<dbReference type="GO" id="GO:0005524">
    <property type="term" value="F:ATP binding"/>
    <property type="evidence" value="ECO:0007669"/>
    <property type="project" value="UniProtKB-KW"/>
</dbReference>